<dbReference type="RefSeq" id="WP_091688235.1">
    <property type="nucleotide sequence ID" value="NZ_CAAGSJ010000004.1"/>
</dbReference>
<sequence>MYEIFNSRENCKIEVNYRDLKPKIIYLQTFSNDDQLYFVRKYANICEKSVLILSDNDSFNRFKSLCLSSPIWGFPDLSVYDGSIENFDLLYERKPFQKYINIETLSDGDLHRLLLKLEGHGRKRNEICLIIDDFASMLYRLKRDLKNDRSKNMEYKILANGLGYNFSLICSGNPIDKKLLEWIDSFTILIENRHEKSYDVTYESKGDNYEDERDTFKNTPLENINLSLNR</sequence>
<reference evidence="2" key="1">
    <citation type="submission" date="2016-10" db="EMBL/GenBank/DDBJ databases">
        <authorList>
            <person name="Varghese N."/>
            <person name="Submissions S."/>
        </authorList>
    </citation>
    <scope>NUCLEOTIDE SEQUENCE [LARGE SCALE GENOMIC DNA]</scope>
    <source>
        <strain evidence="2">SLH 33</strain>
    </source>
</reference>
<dbReference type="Proteomes" id="UP000243338">
    <property type="component" value="Unassembled WGS sequence"/>
</dbReference>
<gene>
    <name evidence="1" type="ORF">SAMN04488587_0239</name>
</gene>
<dbReference type="STRING" id="1353158.SAMN04488587_0239"/>
<accession>A0A1H9Y5U8</accession>
<keyword evidence="2" id="KW-1185">Reference proteome</keyword>
<evidence type="ECO:0000313" key="1">
    <source>
        <dbReference type="EMBL" id="SES63785.1"/>
    </source>
</evidence>
<protein>
    <recommendedName>
        <fullName evidence="3">RecA-superfamily ATPase, KaiC/GvpD/RAD55 family</fullName>
    </recommendedName>
</protein>
<evidence type="ECO:0000313" key="2">
    <source>
        <dbReference type="Proteomes" id="UP000243338"/>
    </source>
</evidence>
<organism evidence="1 2">
    <name type="scientific">Methanococcoides vulcani</name>
    <dbReference type="NCBI Taxonomy" id="1353158"/>
    <lineage>
        <taxon>Archaea</taxon>
        <taxon>Methanobacteriati</taxon>
        <taxon>Methanobacteriota</taxon>
        <taxon>Stenosarchaea group</taxon>
        <taxon>Methanomicrobia</taxon>
        <taxon>Methanosarcinales</taxon>
        <taxon>Methanosarcinaceae</taxon>
        <taxon>Methanococcoides</taxon>
    </lineage>
</organism>
<dbReference type="AlphaFoldDB" id="A0A1H9Y5U8"/>
<name>A0A1H9Y5U8_9EURY</name>
<proteinExistence type="predicted"/>
<dbReference type="EMBL" id="FOHQ01000001">
    <property type="protein sequence ID" value="SES63785.1"/>
    <property type="molecule type" value="Genomic_DNA"/>
</dbReference>
<evidence type="ECO:0008006" key="3">
    <source>
        <dbReference type="Google" id="ProtNLM"/>
    </source>
</evidence>